<proteinExistence type="predicted"/>
<organism evidence="1 2">
    <name type="scientific">Rhodococcus oxybenzonivorans</name>
    <dbReference type="NCBI Taxonomy" id="1990687"/>
    <lineage>
        <taxon>Bacteria</taxon>
        <taxon>Bacillati</taxon>
        <taxon>Actinomycetota</taxon>
        <taxon>Actinomycetes</taxon>
        <taxon>Mycobacteriales</taxon>
        <taxon>Nocardiaceae</taxon>
        <taxon>Rhodococcus</taxon>
    </lineage>
</organism>
<dbReference type="AlphaFoldDB" id="A0AAE4V0N1"/>
<gene>
    <name evidence="1" type="ORF">R4315_16410</name>
</gene>
<dbReference type="EMBL" id="JAWLUP010000039">
    <property type="protein sequence ID" value="MDV7266112.1"/>
    <property type="molecule type" value="Genomic_DNA"/>
</dbReference>
<evidence type="ECO:0000313" key="2">
    <source>
        <dbReference type="Proteomes" id="UP001185863"/>
    </source>
</evidence>
<sequence>MRKLAIVVNCTERKSVAPDASLQARSLPAGDVGLRFSAWKSRVTTAGDLVPLADLYQGEAWVQARLLHRECTAAGFAASLMVASAGLGLRPVSQMGPAYAATFSGGHADTVASGTIARRAWWRALSGLDDAQTLTSIAAPSVLLVLSENYAKAMDDDLVGLAHGGRDVLLVGGARDIDGLPRIPADRALRASLGGTASSIGHRMARAWVARRTSKSIFDKRDLSGFSTWQSRVRKVEVYERKPVTDVELRQLIMPLLANDASLSATRALRHLRDAGIACEQKRFRQIFLTVSEESA</sequence>
<dbReference type="Proteomes" id="UP001185863">
    <property type="component" value="Unassembled WGS sequence"/>
</dbReference>
<dbReference type="RefSeq" id="WP_317746809.1">
    <property type="nucleotide sequence ID" value="NZ_JAWLUP010000039.1"/>
</dbReference>
<evidence type="ECO:0000313" key="1">
    <source>
        <dbReference type="EMBL" id="MDV7266112.1"/>
    </source>
</evidence>
<reference evidence="1" key="1">
    <citation type="submission" date="2023-10" db="EMBL/GenBank/DDBJ databases">
        <title>Development of a sustainable strategy for remediation of hydrocarbon-contaminated territories based on the waste exchange concept.</title>
        <authorList>
            <person name="Krivoruchko A."/>
        </authorList>
    </citation>
    <scope>NUCLEOTIDE SEQUENCE</scope>
    <source>
        <strain evidence="1">IEGM 68</strain>
    </source>
</reference>
<protein>
    <submittedName>
        <fullName evidence="1">Uncharacterized protein</fullName>
    </submittedName>
</protein>
<comment type="caution">
    <text evidence="1">The sequence shown here is derived from an EMBL/GenBank/DDBJ whole genome shotgun (WGS) entry which is preliminary data.</text>
</comment>
<accession>A0AAE4V0N1</accession>
<name>A0AAE4V0N1_9NOCA</name>